<keyword evidence="1" id="KW-0732">Signal</keyword>
<dbReference type="Gene3D" id="1.10.1130.10">
    <property type="entry name" value="Flavocytochrome C3, Chain A"/>
    <property type="match status" value="1"/>
</dbReference>
<dbReference type="AlphaFoldDB" id="A0A7V1PUV5"/>
<evidence type="ECO:0000256" key="1">
    <source>
        <dbReference type="ARBA" id="ARBA00022729"/>
    </source>
</evidence>
<dbReference type="SUPFAM" id="SSF48695">
    <property type="entry name" value="Multiheme cytochromes"/>
    <property type="match status" value="1"/>
</dbReference>
<evidence type="ECO:0000313" key="3">
    <source>
        <dbReference type="EMBL" id="HED10276.1"/>
    </source>
</evidence>
<accession>A0A7V1PUV5</accession>
<comment type="caution">
    <text evidence="3">The sequence shown here is derived from an EMBL/GenBank/DDBJ whole genome shotgun (WGS) entry which is preliminary data.</text>
</comment>
<dbReference type="Pfam" id="PF13435">
    <property type="entry name" value="Cytochrome_C554"/>
    <property type="match status" value="1"/>
</dbReference>
<proteinExistence type="predicted"/>
<evidence type="ECO:0000259" key="2">
    <source>
        <dbReference type="Pfam" id="PF13435"/>
    </source>
</evidence>
<organism evidence="3">
    <name type="scientific">Caldithrix abyssi</name>
    <dbReference type="NCBI Taxonomy" id="187145"/>
    <lineage>
        <taxon>Bacteria</taxon>
        <taxon>Pseudomonadati</taxon>
        <taxon>Calditrichota</taxon>
        <taxon>Calditrichia</taxon>
        <taxon>Calditrichales</taxon>
        <taxon>Calditrichaceae</taxon>
        <taxon>Caldithrix</taxon>
    </lineage>
</organism>
<dbReference type="InterPro" id="IPR051829">
    <property type="entry name" value="Multiheme_Cytochr_ET"/>
</dbReference>
<feature type="domain" description="Cytochrome c-552/4" evidence="2">
    <location>
        <begin position="25"/>
        <end position="110"/>
    </location>
</feature>
<dbReference type="PANTHER" id="PTHR35038">
    <property type="entry name" value="DISSIMILATORY SULFITE REDUCTASE SIRA"/>
    <property type="match status" value="1"/>
</dbReference>
<protein>
    <submittedName>
        <fullName evidence="3">Cytochrome C554</fullName>
    </submittedName>
</protein>
<name>A0A7V1PUV5_CALAY</name>
<gene>
    <name evidence="3" type="ORF">ENJ10_06280</name>
</gene>
<dbReference type="InterPro" id="IPR036280">
    <property type="entry name" value="Multihaem_cyt_sf"/>
</dbReference>
<dbReference type="InterPro" id="IPR023155">
    <property type="entry name" value="Cyt_c-552/4"/>
</dbReference>
<reference evidence="3" key="1">
    <citation type="journal article" date="2020" name="mSystems">
        <title>Genome- and Community-Level Interaction Insights into Carbon Utilization and Element Cycling Functions of Hydrothermarchaeota in Hydrothermal Sediment.</title>
        <authorList>
            <person name="Zhou Z."/>
            <person name="Liu Y."/>
            <person name="Xu W."/>
            <person name="Pan J."/>
            <person name="Luo Z.H."/>
            <person name="Li M."/>
        </authorList>
    </citation>
    <scope>NUCLEOTIDE SEQUENCE [LARGE SCALE GENOMIC DNA]</scope>
    <source>
        <strain evidence="3">HyVt-456</strain>
    </source>
</reference>
<dbReference type="Proteomes" id="UP000886005">
    <property type="component" value="Unassembled WGS sequence"/>
</dbReference>
<sequence>MVIILFTGVSLVQAQSDFKYIGANKCKTCHKKPKTGEQFKIWKEGPHADAYNMLSSEKALKVAKEKGIADPSKAEECLKCHSTYFKHKDQLDKKTKLTLEEGVSCESCHGPGSAYKKKKIMKDQKLAISKGLIIPDEKTCQKCHNENSPTMKEFDFEKAKDKIKHPRPKKK</sequence>
<dbReference type="EMBL" id="DRLD01000173">
    <property type="protein sequence ID" value="HED10276.1"/>
    <property type="molecule type" value="Genomic_DNA"/>
</dbReference>